<comment type="caution">
    <text evidence="1">The sequence shown here is derived from an EMBL/GenBank/DDBJ whole genome shotgun (WGS) entry which is preliminary data.</text>
</comment>
<accession>A0A117R7H9</accession>
<organism evidence="1 2">
    <name type="scientific">Streptomyces griseoruber</name>
    <dbReference type="NCBI Taxonomy" id="1943"/>
    <lineage>
        <taxon>Bacteria</taxon>
        <taxon>Bacillati</taxon>
        <taxon>Actinomycetota</taxon>
        <taxon>Actinomycetes</taxon>
        <taxon>Kitasatosporales</taxon>
        <taxon>Streptomycetaceae</taxon>
        <taxon>Streptomyces</taxon>
    </lineage>
</organism>
<dbReference type="Proteomes" id="UP000052982">
    <property type="component" value="Unassembled WGS sequence"/>
</dbReference>
<gene>
    <name evidence="1" type="ORF">AQJ64_42815</name>
</gene>
<keyword evidence="2" id="KW-1185">Reference proteome</keyword>
<evidence type="ECO:0000313" key="2">
    <source>
        <dbReference type="Proteomes" id="UP000052982"/>
    </source>
</evidence>
<proteinExistence type="predicted"/>
<reference evidence="1 2" key="1">
    <citation type="submission" date="2015-10" db="EMBL/GenBank/DDBJ databases">
        <title>Draft genome sequence of Streptomyces griseoruber DSM 40281, type strain for the species Streptomyces griseoruber.</title>
        <authorList>
            <person name="Ruckert C."/>
            <person name="Winkler A."/>
            <person name="Kalinowski J."/>
            <person name="Kampfer P."/>
            <person name="Glaeser S."/>
        </authorList>
    </citation>
    <scope>NUCLEOTIDE SEQUENCE [LARGE SCALE GENOMIC DNA]</scope>
    <source>
        <strain evidence="1 2">DSM 40281</strain>
    </source>
</reference>
<protein>
    <submittedName>
        <fullName evidence="1">Uncharacterized protein</fullName>
    </submittedName>
</protein>
<sequence length="129" mass="14570">MPWRQPRVPAGCECATRVTTAARIRSEASPVEQLAHQHTEILRLVDTPQLADPVLDLRITPDCVWITYRLEAGATETIWEADVLGYRVLLSAWTPATSHCAARPERAWERPAVGATLREQWETSCTQRH</sequence>
<evidence type="ECO:0000313" key="1">
    <source>
        <dbReference type="EMBL" id="KUN75360.1"/>
    </source>
</evidence>
<name>A0A117R7H9_9ACTN</name>
<dbReference type="AlphaFoldDB" id="A0A117R7H9"/>
<dbReference type="EMBL" id="LMWW01000083">
    <property type="protein sequence ID" value="KUN75360.1"/>
    <property type="molecule type" value="Genomic_DNA"/>
</dbReference>